<name>A0A9I9EK26_CUCME</name>
<accession>A0A9I9EK26</accession>
<evidence type="ECO:0000313" key="1">
    <source>
        <dbReference type="EnsemblPlants" id="MELO3C034847.2.1"/>
    </source>
</evidence>
<dbReference type="AlphaFoldDB" id="A0A9I9EK26"/>
<reference evidence="1" key="1">
    <citation type="submission" date="2023-03" db="UniProtKB">
        <authorList>
            <consortium name="EnsemblPlants"/>
        </authorList>
    </citation>
    <scope>IDENTIFICATION</scope>
</reference>
<dbReference type="EnsemblPlants" id="MELO3C034847.2.1">
    <property type="protein sequence ID" value="MELO3C034847.2.1"/>
    <property type="gene ID" value="MELO3C034847.2"/>
</dbReference>
<dbReference type="Gramene" id="MELO3C034847.2.1">
    <property type="protein sequence ID" value="MELO3C034847.2.1"/>
    <property type="gene ID" value="MELO3C034847.2"/>
</dbReference>
<sequence>EKKTVIYNIIIKIKPKHNIHMIIRKKNSYIQYHNIN</sequence>
<protein>
    <submittedName>
        <fullName evidence="1">Uncharacterized protein</fullName>
    </submittedName>
</protein>
<proteinExistence type="predicted"/>
<organism evidence="1">
    <name type="scientific">Cucumis melo</name>
    <name type="common">Muskmelon</name>
    <dbReference type="NCBI Taxonomy" id="3656"/>
    <lineage>
        <taxon>Eukaryota</taxon>
        <taxon>Viridiplantae</taxon>
        <taxon>Streptophyta</taxon>
        <taxon>Embryophyta</taxon>
        <taxon>Tracheophyta</taxon>
        <taxon>Spermatophyta</taxon>
        <taxon>Magnoliopsida</taxon>
        <taxon>eudicotyledons</taxon>
        <taxon>Gunneridae</taxon>
        <taxon>Pentapetalae</taxon>
        <taxon>rosids</taxon>
        <taxon>fabids</taxon>
        <taxon>Cucurbitales</taxon>
        <taxon>Cucurbitaceae</taxon>
        <taxon>Benincaseae</taxon>
        <taxon>Cucumis</taxon>
    </lineage>
</organism>